<dbReference type="EMBL" id="GBRH01168685">
    <property type="protein sequence ID" value="JAE29211.1"/>
    <property type="molecule type" value="Transcribed_RNA"/>
</dbReference>
<name>A0A0A9H2Z0_ARUDO</name>
<protein>
    <submittedName>
        <fullName evidence="1">Uncharacterized protein</fullName>
    </submittedName>
</protein>
<evidence type="ECO:0000313" key="1">
    <source>
        <dbReference type="EMBL" id="JAE29211.1"/>
    </source>
</evidence>
<sequence length="27" mass="3144">MNLIQSFLFDILLRSESSFFISFTSSI</sequence>
<proteinExistence type="predicted"/>
<reference evidence="1" key="1">
    <citation type="submission" date="2014-09" db="EMBL/GenBank/DDBJ databases">
        <authorList>
            <person name="Magalhaes I.L.F."/>
            <person name="Oliveira U."/>
            <person name="Santos F.R."/>
            <person name="Vidigal T.H.D.A."/>
            <person name="Brescovit A.D."/>
            <person name="Santos A.J."/>
        </authorList>
    </citation>
    <scope>NUCLEOTIDE SEQUENCE</scope>
    <source>
        <tissue evidence="1">Shoot tissue taken approximately 20 cm above the soil surface</tissue>
    </source>
</reference>
<dbReference type="AlphaFoldDB" id="A0A0A9H2Z0"/>
<reference evidence="1" key="2">
    <citation type="journal article" date="2015" name="Data Brief">
        <title>Shoot transcriptome of the giant reed, Arundo donax.</title>
        <authorList>
            <person name="Barrero R.A."/>
            <person name="Guerrero F.D."/>
            <person name="Moolhuijzen P."/>
            <person name="Goolsby J.A."/>
            <person name="Tidwell J."/>
            <person name="Bellgard S.E."/>
            <person name="Bellgard M.I."/>
        </authorList>
    </citation>
    <scope>NUCLEOTIDE SEQUENCE</scope>
    <source>
        <tissue evidence="1">Shoot tissue taken approximately 20 cm above the soil surface</tissue>
    </source>
</reference>
<organism evidence="1">
    <name type="scientific">Arundo donax</name>
    <name type="common">Giant reed</name>
    <name type="synonym">Donax arundinaceus</name>
    <dbReference type="NCBI Taxonomy" id="35708"/>
    <lineage>
        <taxon>Eukaryota</taxon>
        <taxon>Viridiplantae</taxon>
        <taxon>Streptophyta</taxon>
        <taxon>Embryophyta</taxon>
        <taxon>Tracheophyta</taxon>
        <taxon>Spermatophyta</taxon>
        <taxon>Magnoliopsida</taxon>
        <taxon>Liliopsida</taxon>
        <taxon>Poales</taxon>
        <taxon>Poaceae</taxon>
        <taxon>PACMAD clade</taxon>
        <taxon>Arundinoideae</taxon>
        <taxon>Arundineae</taxon>
        <taxon>Arundo</taxon>
    </lineage>
</organism>
<accession>A0A0A9H2Z0</accession>